<dbReference type="Pfam" id="PF13380">
    <property type="entry name" value="CoA_binding_2"/>
    <property type="match status" value="1"/>
</dbReference>
<dbReference type="RefSeq" id="WP_134158123.1">
    <property type="nucleotide sequence ID" value="NZ_BSUS01000001.1"/>
</dbReference>
<keyword evidence="3" id="KW-1185">Reference proteome</keyword>
<dbReference type="PANTHER" id="PTHR33303:SF2">
    <property type="entry name" value="COA-BINDING DOMAIN-CONTAINING PROTEIN"/>
    <property type="match status" value="1"/>
</dbReference>
<comment type="caution">
    <text evidence="2">The sequence shown here is derived from an EMBL/GenBank/DDBJ whole genome shotgun (WGS) entry which is preliminary data.</text>
</comment>
<dbReference type="EMBL" id="SORF01000001">
    <property type="protein sequence ID" value="TDY51139.1"/>
    <property type="molecule type" value="Genomic_DNA"/>
</dbReference>
<evidence type="ECO:0000259" key="1">
    <source>
        <dbReference type="SMART" id="SM00881"/>
    </source>
</evidence>
<name>A0A4R8LTU0_9BACL</name>
<feature type="domain" description="CoA-binding" evidence="1">
    <location>
        <begin position="12"/>
        <end position="104"/>
    </location>
</feature>
<dbReference type="Proteomes" id="UP000294581">
    <property type="component" value="Unassembled WGS sequence"/>
</dbReference>
<sequence length="139" mass="15244">MHVSDSELTQIMGDAQIIAAVGLTSNPQTDPYKVASYQQSQGYRVIAVNREGETVLGHPSVQHVHDIQGPVDIVEVAGNSRHVADVVQEAIQANAKVLWLDPGAYDRVAIEQAEQAGMKVVSNKRFDVEHRRLLAHKPM</sequence>
<gene>
    <name evidence="2" type="ORF">C7445_101134</name>
</gene>
<evidence type="ECO:0000313" key="3">
    <source>
        <dbReference type="Proteomes" id="UP000294581"/>
    </source>
</evidence>
<dbReference type="Gene3D" id="3.40.50.720">
    <property type="entry name" value="NAD(P)-binding Rossmann-like Domain"/>
    <property type="match status" value="1"/>
</dbReference>
<proteinExistence type="predicted"/>
<dbReference type="InterPro" id="IPR036291">
    <property type="entry name" value="NAD(P)-bd_dom_sf"/>
</dbReference>
<dbReference type="AlphaFoldDB" id="A0A4R8LTU0"/>
<dbReference type="InterPro" id="IPR003781">
    <property type="entry name" value="CoA-bd"/>
</dbReference>
<dbReference type="OrthoDB" id="9804695at2"/>
<accession>A0A4R8LTU0</accession>
<dbReference type="SMART" id="SM00881">
    <property type="entry name" value="CoA_binding"/>
    <property type="match status" value="1"/>
</dbReference>
<reference evidence="2 3" key="1">
    <citation type="submission" date="2019-03" db="EMBL/GenBank/DDBJ databases">
        <title>Genomic Encyclopedia of Type Strains, Phase IV (KMG-IV): sequencing the most valuable type-strain genomes for metagenomic binning, comparative biology and taxonomic classification.</title>
        <authorList>
            <person name="Goeker M."/>
        </authorList>
    </citation>
    <scope>NUCLEOTIDE SEQUENCE [LARGE SCALE GENOMIC DNA]</scope>
    <source>
        <strain evidence="2 3">DSM 17974</strain>
    </source>
</reference>
<protein>
    <recommendedName>
        <fullName evidence="1">CoA-binding domain-containing protein</fullName>
    </recommendedName>
</protein>
<organism evidence="2 3">
    <name type="scientific">Alicyclobacillus sacchari</name>
    <dbReference type="NCBI Taxonomy" id="392010"/>
    <lineage>
        <taxon>Bacteria</taxon>
        <taxon>Bacillati</taxon>
        <taxon>Bacillota</taxon>
        <taxon>Bacilli</taxon>
        <taxon>Bacillales</taxon>
        <taxon>Alicyclobacillaceae</taxon>
        <taxon>Alicyclobacillus</taxon>
    </lineage>
</organism>
<dbReference type="SUPFAM" id="SSF51735">
    <property type="entry name" value="NAD(P)-binding Rossmann-fold domains"/>
    <property type="match status" value="1"/>
</dbReference>
<evidence type="ECO:0000313" key="2">
    <source>
        <dbReference type="EMBL" id="TDY51139.1"/>
    </source>
</evidence>
<dbReference type="PANTHER" id="PTHR33303">
    <property type="entry name" value="CYTOPLASMIC PROTEIN-RELATED"/>
    <property type="match status" value="1"/>
</dbReference>